<dbReference type="AlphaFoldDB" id="A0A8S4F517"/>
<keyword evidence="1" id="KW-0472">Membrane</keyword>
<feature type="non-terminal residue" evidence="2">
    <location>
        <position position="1"/>
    </location>
</feature>
<evidence type="ECO:0000313" key="2">
    <source>
        <dbReference type="EMBL" id="CAG9122782.1"/>
    </source>
</evidence>
<protein>
    <submittedName>
        <fullName evidence="2">(diamondback moth) hypothetical protein</fullName>
    </submittedName>
</protein>
<evidence type="ECO:0000313" key="3">
    <source>
        <dbReference type="Proteomes" id="UP000653454"/>
    </source>
</evidence>
<dbReference type="EMBL" id="CAJHNJ030000027">
    <property type="protein sequence ID" value="CAG9122782.1"/>
    <property type="molecule type" value="Genomic_DNA"/>
</dbReference>
<keyword evidence="1" id="KW-1133">Transmembrane helix</keyword>
<organism evidence="2 3">
    <name type="scientific">Plutella xylostella</name>
    <name type="common">Diamondback moth</name>
    <name type="synonym">Plutella maculipennis</name>
    <dbReference type="NCBI Taxonomy" id="51655"/>
    <lineage>
        <taxon>Eukaryota</taxon>
        <taxon>Metazoa</taxon>
        <taxon>Ecdysozoa</taxon>
        <taxon>Arthropoda</taxon>
        <taxon>Hexapoda</taxon>
        <taxon>Insecta</taxon>
        <taxon>Pterygota</taxon>
        <taxon>Neoptera</taxon>
        <taxon>Endopterygota</taxon>
        <taxon>Lepidoptera</taxon>
        <taxon>Glossata</taxon>
        <taxon>Ditrysia</taxon>
        <taxon>Yponomeutoidea</taxon>
        <taxon>Plutellidae</taxon>
        <taxon>Plutella</taxon>
    </lineage>
</organism>
<accession>A0A8S4F517</accession>
<evidence type="ECO:0000256" key="1">
    <source>
        <dbReference type="SAM" id="Phobius"/>
    </source>
</evidence>
<sequence length="109" mass="11209">PAASGCKVITTAWDRGGLIFVLGGSLVGALVDTGACFLAPRLTTVVQVSPFLLGPTGCEGDTWSTGAATFGAGPLGFLLLFLFLLFFFSWLGPGCCSATISPKGVWICF</sequence>
<proteinExistence type="predicted"/>
<reference evidence="2" key="1">
    <citation type="submission" date="2020-11" db="EMBL/GenBank/DDBJ databases">
        <authorList>
            <person name="Whiteford S."/>
        </authorList>
    </citation>
    <scope>NUCLEOTIDE SEQUENCE</scope>
</reference>
<keyword evidence="3" id="KW-1185">Reference proteome</keyword>
<feature type="non-terminal residue" evidence="2">
    <location>
        <position position="109"/>
    </location>
</feature>
<dbReference type="Proteomes" id="UP000653454">
    <property type="component" value="Unassembled WGS sequence"/>
</dbReference>
<name>A0A8S4F517_PLUXY</name>
<keyword evidence="1" id="KW-0812">Transmembrane</keyword>
<feature type="transmembrane region" description="Helical" evidence="1">
    <location>
        <begin position="70"/>
        <end position="91"/>
    </location>
</feature>
<comment type="caution">
    <text evidence="2">The sequence shown here is derived from an EMBL/GenBank/DDBJ whole genome shotgun (WGS) entry which is preliminary data.</text>
</comment>
<gene>
    <name evidence="2" type="ORF">PLXY2_LOCUS7713</name>
</gene>